<dbReference type="Proteomes" id="UP000469670">
    <property type="component" value="Unassembled WGS sequence"/>
</dbReference>
<dbReference type="EMBL" id="JAAGMP010001452">
    <property type="protein sequence ID" value="NEC22963.1"/>
    <property type="molecule type" value="Genomic_DNA"/>
</dbReference>
<dbReference type="AlphaFoldDB" id="A0A7K3S6N7"/>
<gene>
    <name evidence="1" type="ORF">G3I50_32665</name>
</gene>
<proteinExistence type="predicted"/>
<sequence length="186" mass="19493">RLTAQTDEASAGGVPLLARDWQVEPFPEPGPAPTGTVLVLTADERPGLAEAFAPAVVVTLRQGSDFVDVPTAVAAVRALLDRSPVTGLLDLCALAEGTGDEHDAGPWTARLAILQQVLAARPAGGLRVLQVTGGLFGLRGTEPNPAGARLSGFVRSIGAEHPWVRSTVLDTDRPERLAELLAVWRD</sequence>
<evidence type="ECO:0000313" key="1">
    <source>
        <dbReference type="EMBL" id="NEC22963.1"/>
    </source>
</evidence>
<accession>A0A7K3S6N7</accession>
<evidence type="ECO:0008006" key="3">
    <source>
        <dbReference type="Google" id="ProtNLM"/>
    </source>
</evidence>
<feature type="non-terminal residue" evidence="1">
    <location>
        <position position="1"/>
    </location>
</feature>
<dbReference type="InterPro" id="IPR036291">
    <property type="entry name" value="NAD(P)-bd_dom_sf"/>
</dbReference>
<dbReference type="Gene3D" id="3.40.50.720">
    <property type="entry name" value="NAD(P)-binding Rossmann-like Domain"/>
    <property type="match status" value="1"/>
</dbReference>
<protein>
    <recommendedName>
        <fullName evidence="3">Polyketide synthase</fullName>
    </recommendedName>
</protein>
<reference evidence="1 2" key="1">
    <citation type="submission" date="2020-01" db="EMBL/GenBank/DDBJ databases">
        <title>Insect and environment-associated Actinomycetes.</title>
        <authorList>
            <person name="Currrie C."/>
            <person name="Chevrette M."/>
            <person name="Carlson C."/>
            <person name="Stubbendieck R."/>
            <person name="Wendt-Pienkowski E."/>
        </authorList>
    </citation>
    <scope>NUCLEOTIDE SEQUENCE [LARGE SCALE GENOMIC DNA]</scope>
    <source>
        <strain evidence="1 2">SID7590</strain>
    </source>
</reference>
<dbReference type="RefSeq" id="WP_164207350.1">
    <property type="nucleotide sequence ID" value="NZ_JAAGMP010001452.1"/>
</dbReference>
<dbReference type="SUPFAM" id="SSF51735">
    <property type="entry name" value="NAD(P)-binding Rossmann-fold domains"/>
    <property type="match status" value="1"/>
</dbReference>
<comment type="caution">
    <text evidence="1">The sequence shown here is derived from an EMBL/GenBank/DDBJ whole genome shotgun (WGS) entry which is preliminary data.</text>
</comment>
<evidence type="ECO:0000313" key="2">
    <source>
        <dbReference type="Proteomes" id="UP000469670"/>
    </source>
</evidence>
<feature type="non-terminal residue" evidence="1">
    <location>
        <position position="186"/>
    </location>
</feature>
<organism evidence="1 2">
    <name type="scientific">Streptomyces parvus</name>
    <dbReference type="NCBI Taxonomy" id="66428"/>
    <lineage>
        <taxon>Bacteria</taxon>
        <taxon>Bacillati</taxon>
        <taxon>Actinomycetota</taxon>
        <taxon>Actinomycetes</taxon>
        <taxon>Kitasatosporales</taxon>
        <taxon>Streptomycetaceae</taxon>
        <taxon>Streptomyces</taxon>
    </lineage>
</organism>
<name>A0A7K3S6N7_9ACTN</name>